<dbReference type="SMART" id="SM00066">
    <property type="entry name" value="GAL4"/>
    <property type="match status" value="1"/>
</dbReference>
<name>A0AA88GHL2_NAELO</name>
<feature type="compositionally biased region" description="Basic and acidic residues" evidence="1">
    <location>
        <begin position="201"/>
        <end position="240"/>
    </location>
</feature>
<dbReference type="GeneID" id="68102841"/>
<comment type="caution">
    <text evidence="3">The sequence shown here is derived from an EMBL/GenBank/DDBJ whole genome shotgun (WGS) entry which is preliminary data.</text>
</comment>
<dbReference type="GO" id="GO:0008270">
    <property type="term" value="F:zinc ion binding"/>
    <property type="evidence" value="ECO:0007669"/>
    <property type="project" value="InterPro"/>
</dbReference>
<dbReference type="InterPro" id="IPR036864">
    <property type="entry name" value="Zn2-C6_fun-type_DNA-bd_sf"/>
</dbReference>
<feature type="domain" description="Zn(2)-C6 fungal-type" evidence="2">
    <location>
        <begin position="156"/>
        <end position="186"/>
    </location>
</feature>
<dbReference type="Pfam" id="PF00172">
    <property type="entry name" value="Zn_clus"/>
    <property type="match status" value="1"/>
</dbReference>
<evidence type="ECO:0000313" key="4">
    <source>
        <dbReference type="Proteomes" id="UP000816034"/>
    </source>
</evidence>
<dbReference type="PANTHER" id="PTHR47785">
    <property type="entry name" value="ZN(II)2CYS6 TRANSCRIPTION FACTOR (EUROFUNG)-RELATED-RELATED"/>
    <property type="match status" value="1"/>
</dbReference>
<feature type="compositionally biased region" description="Polar residues" evidence="1">
    <location>
        <begin position="243"/>
        <end position="252"/>
    </location>
</feature>
<feature type="compositionally biased region" description="Polar residues" evidence="1">
    <location>
        <begin position="30"/>
        <end position="52"/>
    </location>
</feature>
<dbReference type="RefSeq" id="XP_044544187.1">
    <property type="nucleotide sequence ID" value="XM_044685925.1"/>
</dbReference>
<proteinExistence type="predicted"/>
<dbReference type="InterPro" id="IPR001138">
    <property type="entry name" value="Zn2Cys6_DnaBD"/>
</dbReference>
<gene>
    <name evidence="3" type="ORF">C9374_010387</name>
</gene>
<dbReference type="GO" id="GO:0000981">
    <property type="term" value="F:DNA-binding transcription factor activity, RNA polymerase II-specific"/>
    <property type="evidence" value="ECO:0007669"/>
    <property type="project" value="InterPro"/>
</dbReference>
<protein>
    <recommendedName>
        <fullName evidence="2">Zn(2)-C6 fungal-type domain-containing protein</fullName>
    </recommendedName>
</protein>
<dbReference type="InterPro" id="IPR011990">
    <property type="entry name" value="TPR-like_helical_dom_sf"/>
</dbReference>
<dbReference type="InterPro" id="IPR053181">
    <property type="entry name" value="EcdB-like_regulator"/>
</dbReference>
<organism evidence="3 4">
    <name type="scientific">Naegleria lovaniensis</name>
    <name type="common">Amoeba</name>
    <dbReference type="NCBI Taxonomy" id="51637"/>
    <lineage>
        <taxon>Eukaryota</taxon>
        <taxon>Discoba</taxon>
        <taxon>Heterolobosea</taxon>
        <taxon>Tetramitia</taxon>
        <taxon>Eutetramitia</taxon>
        <taxon>Vahlkampfiidae</taxon>
        <taxon>Naegleria</taxon>
    </lineage>
</organism>
<dbReference type="CDD" id="cd00067">
    <property type="entry name" value="GAL4"/>
    <property type="match status" value="1"/>
</dbReference>
<feature type="region of interest" description="Disordered" evidence="1">
    <location>
        <begin position="27"/>
        <end position="62"/>
    </location>
</feature>
<dbReference type="SUPFAM" id="SSF57701">
    <property type="entry name" value="Zn2/Cys6 DNA-binding domain"/>
    <property type="match status" value="1"/>
</dbReference>
<dbReference type="Gene3D" id="4.10.240.10">
    <property type="entry name" value="Zn(2)-C6 fungal-type DNA-binding domain"/>
    <property type="match status" value="1"/>
</dbReference>
<dbReference type="AlphaFoldDB" id="A0AA88GHL2"/>
<accession>A0AA88GHL2</accession>
<evidence type="ECO:0000313" key="3">
    <source>
        <dbReference type="EMBL" id="KAG2375013.1"/>
    </source>
</evidence>
<dbReference type="PROSITE" id="PS50048">
    <property type="entry name" value="ZN2_CY6_FUNGAL_2"/>
    <property type="match status" value="1"/>
</dbReference>
<dbReference type="Gene3D" id="1.25.40.10">
    <property type="entry name" value="Tetratricopeptide repeat domain"/>
    <property type="match status" value="1"/>
</dbReference>
<dbReference type="Proteomes" id="UP000816034">
    <property type="component" value="Unassembled WGS sequence"/>
</dbReference>
<evidence type="ECO:0000259" key="2">
    <source>
        <dbReference type="PROSITE" id="PS50048"/>
    </source>
</evidence>
<sequence>MQNHYPGSSSDDFNPLSSSFGSSLREYDASTWSPTSSSMQHTPPIITNNGSESHNHHTTIHSYSNTQPPTNIPPFIMSSNHHPAQHHNNPPMNMNYFMMNHTNHHPPLFLTAAALPSSTIVPTAYDEYSMIIPTATPTNISSSSPLSSEAQFFAIACEPCRKQHRKCSKHLPSCMECKQRGVECVYRESKRIKSSSSSSSVEEKHSKRNTKEHSTSVKDKKLKYKPYEKASTESSDKRGNDVVGQNENLNSTEFDEETGHLNKRNVIEFYYEFASDGCPCIAREEFEKFLFSSPSLSSFDSSNSSNSSEELNDSNSVEREAWLAIFLSIRALCECRYGLTELAEKSAQKAKNLLSKMFDQFNNYHVAVVYGNLATYEAWCGRFENAKFYVQILSYCVNSLFPDATKREQMNIYERNLESVVFYFNRIISDNFEKMGIQQVVQRIPEVFSFFTGKQCPSNWLKLLQQEITSENCFEIWSVIQVIIEDLKQAVIANVNSPSTKQIIPACYGYRKEYSSMIEPVFTLFSHSVKISILAKSSSPLVRGVIEKCALEITQITEHEAFPLFPVEVVACVIAASQIHIQIVKMLLQQDSADFMYNGNNYFEILQKDLRGIDILRKRYKILSKFSNLIGEIEDCVSLIKAKIALGLERDVIYPQHGVMEEQTSYQPTMATQSGGGDLLVPEQNFLLFEDIISANLLSSDDLNHVFDFE</sequence>
<keyword evidence="4" id="KW-1185">Reference proteome</keyword>
<dbReference type="PROSITE" id="PS00463">
    <property type="entry name" value="ZN2_CY6_FUNGAL_1"/>
    <property type="match status" value="1"/>
</dbReference>
<reference evidence="3 4" key="1">
    <citation type="journal article" date="2018" name="BMC Genomics">
        <title>The genome of Naegleria lovaniensis, the basis for a comparative approach to unravel pathogenicity factors of the human pathogenic amoeba N. fowleri.</title>
        <authorList>
            <person name="Liechti N."/>
            <person name="Schurch N."/>
            <person name="Bruggmann R."/>
            <person name="Wittwer M."/>
        </authorList>
    </citation>
    <scope>NUCLEOTIDE SEQUENCE [LARGE SCALE GENOMIC DNA]</scope>
    <source>
        <strain evidence="3 4">ATCC 30569</strain>
    </source>
</reference>
<feature type="region of interest" description="Disordered" evidence="1">
    <location>
        <begin position="195"/>
        <end position="256"/>
    </location>
</feature>
<dbReference type="EMBL" id="PYSW02000041">
    <property type="protein sequence ID" value="KAG2375013.1"/>
    <property type="molecule type" value="Genomic_DNA"/>
</dbReference>
<evidence type="ECO:0000256" key="1">
    <source>
        <dbReference type="SAM" id="MobiDB-lite"/>
    </source>
</evidence>